<dbReference type="GO" id="GO:1901255">
    <property type="term" value="P:nucleotide-excision repair involved in interstrand cross-link repair"/>
    <property type="evidence" value="ECO:0007669"/>
    <property type="project" value="TreeGrafter"/>
</dbReference>
<accession>A0A9P6UZG2</accession>
<evidence type="ECO:0000256" key="2">
    <source>
        <dbReference type="ARBA" id="ARBA00022833"/>
    </source>
</evidence>
<dbReference type="GO" id="GO:0006284">
    <property type="term" value="P:base-excision repair"/>
    <property type="evidence" value="ECO:0007669"/>
    <property type="project" value="TreeGrafter"/>
</dbReference>
<dbReference type="InterPro" id="IPR009061">
    <property type="entry name" value="DNA-bd_dom_put_sf"/>
</dbReference>
<keyword evidence="7" id="KW-1185">Reference proteome</keyword>
<evidence type="ECO:0000313" key="7">
    <source>
        <dbReference type="Proteomes" id="UP000738325"/>
    </source>
</evidence>
<dbReference type="InterPro" id="IPR037129">
    <property type="entry name" value="XPA_sf"/>
</dbReference>
<evidence type="ECO:0000259" key="5">
    <source>
        <dbReference type="Pfam" id="PF05181"/>
    </source>
</evidence>
<evidence type="ECO:0000313" key="6">
    <source>
        <dbReference type="EMBL" id="KAG0327263.1"/>
    </source>
</evidence>
<dbReference type="PANTHER" id="PTHR10142">
    <property type="entry name" value="DNA REPAIR PROTEIN COMPLEMENTING XP-A CELLS"/>
    <property type="match status" value="1"/>
</dbReference>
<evidence type="ECO:0000256" key="3">
    <source>
        <dbReference type="ARBA" id="ARBA00023242"/>
    </source>
</evidence>
<evidence type="ECO:0000256" key="1">
    <source>
        <dbReference type="ARBA" id="ARBA00004123"/>
    </source>
</evidence>
<comment type="subcellular location">
    <subcellularLocation>
        <location evidence="1">Nucleus</location>
    </subcellularLocation>
</comment>
<feature type="compositionally biased region" description="Basic and acidic residues" evidence="4">
    <location>
        <begin position="53"/>
        <end position="68"/>
    </location>
</feature>
<dbReference type="EMBL" id="JAAAIP010000060">
    <property type="protein sequence ID" value="KAG0327263.1"/>
    <property type="molecule type" value="Genomic_DNA"/>
</dbReference>
<dbReference type="Gene3D" id="3.90.530.10">
    <property type="entry name" value="XPA C-terminal domain"/>
    <property type="match status" value="1"/>
</dbReference>
<dbReference type="InterPro" id="IPR000465">
    <property type="entry name" value="XPA/RAD14"/>
</dbReference>
<dbReference type="GO" id="GO:0000110">
    <property type="term" value="C:nucleotide-excision repair factor 1 complex"/>
    <property type="evidence" value="ECO:0007669"/>
    <property type="project" value="TreeGrafter"/>
</dbReference>
<dbReference type="CDD" id="cd21077">
    <property type="entry name" value="DBD_Rad14"/>
    <property type="match status" value="1"/>
</dbReference>
<dbReference type="OrthoDB" id="68328at2759"/>
<dbReference type="NCBIfam" id="TIGR00598">
    <property type="entry name" value="rad14"/>
    <property type="match status" value="1"/>
</dbReference>
<gene>
    <name evidence="6" type="ORF">BGZ99_008024</name>
</gene>
<dbReference type="AlphaFoldDB" id="A0A9P6UZG2"/>
<feature type="domain" description="XPA C-terminal" evidence="5">
    <location>
        <begin position="232"/>
        <end position="282"/>
    </location>
</feature>
<evidence type="ECO:0000256" key="4">
    <source>
        <dbReference type="SAM" id="MobiDB-lite"/>
    </source>
</evidence>
<dbReference type="GO" id="GO:0000715">
    <property type="term" value="P:nucleotide-excision repair, DNA damage recognition"/>
    <property type="evidence" value="ECO:0007669"/>
    <property type="project" value="TreeGrafter"/>
</dbReference>
<sequence length="375" mass="42778">MSSMSGEESHTPGASNTIPATSTPDQVIEPNSSSSFSKTTSTSSHATPTSTVAHEETVGRPVARKDLPPDVQAKIEQNRLAALERRAKAQRRLESERAIAWELDGDHGEGGSGVSKSGDRIVSTAEIIEKNAHLLHKAMEAVEPLPKNGWTKFYDYDLSKMKDTRGGFIQELDERDAIGSNALALEEGEEISRKRKWQPSMAQPDPFDLDFQLLRHFHVPVCIGCRDTQPEKYSLLTKTECRMDYLLTDPELRDTELFPFWERPNPRKATWNNMMLYLRCQVEEFAFKKWGGPEGLDREFERRERDKEARKEIKFKKELRDLRNKTRTSVWQDKKMQQRAKVHKHHFGTALVDPESGASVQTCIECGIQVECEEF</sequence>
<dbReference type="InterPro" id="IPR022656">
    <property type="entry name" value="XPA_C"/>
</dbReference>
<feature type="compositionally biased region" description="Polar residues" evidence="4">
    <location>
        <begin position="1"/>
        <end position="31"/>
    </location>
</feature>
<dbReference type="GO" id="GO:0003684">
    <property type="term" value="F:damaged DNA binding"/>
    <property type="evidence" value="ECO:0007669"/>
    <property type="project" value="InterPro"/>
</dbReference>
<feature type="region of interest" description="Disordered" evidence="4">
    <location>
        <begin position="1"/>
        <end position="71"/>
    </location>
</feature>
<dbReference type="GO" id="GO:0070914">
    <property type="term" value="P:UV-damage excision repair"/>
    <property type="evidence" value="ECO:0007669"/>
    <property type="project" value="TreeGrafter"/>
</dbReference>
<dbReference type="Pfam" id="PF05181">
    <property type="entry name" value="XPA_C"/>
    <property type="match status" value="1"/>
</dbReference>
<dbReference type="SUPFAM" id="SSF46955">
    <property type="entry name" value="Putative DNA-binding domain"/>
    <property type="match status" value="1"/>
</dbReference>
<proteinExistence type="predicted"/>
<protein>
    <recommendedName>
        <fullName evidence="5">XPA C-terminal domain-containing protein</fullName>
    </recommendedName>
</protein>
<reference evidence="6" key="1">
    <citation type="journal article" date="2020" name="Fungal Divers.">
        <title>Resolving the Mortierellaceae phylogeny through synthesis of multi-gene phylogenetics and phylogenomics.</title>
        <authorList>
            <person name="Vandepol N."/>
            <person name="Liber J."/>
            <person name="Desiro A."/>
            <person name="Na H."/>
            <person name="Kennedy M."/>
            <person name="Barry K."/>
            <person name="Grigoriev I.V."/>
            <person name="Miller A.N."/>
            <person name="O'Donnell K."/>
            <person name="Stajich J.E."/>
            <person name="Bonito G."/>
        </authorList>
    </citation>
    <scope>NUCLEOTIDE SEQUENCE</scope>
    <source>
        <strain evidence="6">REB-010B</strain>
    </source>
</reference>
<keyword evidence="3" id="KW-0539">Nucleus</keyword>
<dbReference type="Proteomes" id="UP000738325">
    <property type="component" value="Unassembled WGS sequence"/>
</dbReference>
<organism evidence="6 7">
    <name type="scientific">Dissophora globulifera</name>
    <dbReference type="NCBI Taxonomy" id="979702"/>
    <lineage>
        <taxon>Eukaryota</taxon>
        <taxon>Fungi</taxon>
        <taxon>Fungi incertae sedis</taxon>
        <taxon>Mucoromycota</taxon>
        <taxon>Mortierellomycotina</taxon>
        <taxon>Mortierellomycetes</taxon>
        <taxon>Mortierellales</taxon>
        <taxon>Mortierellaceae</taxon>
        <taxon>Dissophora</taxon>
    </lineage>
</organism>
<comment type="caution">
    <text evidence="6">The sequence shown here is derived from an EMBL/GenBank/DDBJ whole genome shotgun (WGS) entry which is preliminary data.</text>
</comment>
<keyword evidence="2" id="KW-0862">Zinc</keyword>
<dbReference type="PANTHER" id="PTHR10142:SF0">
    <property type="entry name" value="DNA REPAIR PROTEIN COMPLEMENTING XP-A CELLS"/>
    <property type="match status" value="1"/>
</dbReference>
<feature type="compositionally biased region" description="Low complexity" evidence="4">
    <location>
        <begin position="32"/>
        <end position="51"/>
    </location>
</feature>
<name>A0A9P6UZG2_9FUNG</name>